<dbReference type="AlphaFoldDB" id="A0A6J4MVW1"/>
<dbReference type="EMBL" id="CADCUI010000090">
    <property type="protein sequence ID" value="CAA9368048.1"/>
    <property type="molecule type" value="Genomic_DNA"/>
</dbReference>
<protein>
    <submittedName>
        <fullName evidence="2">Uncharacterized protein</fullName>
    </submittedName>
</protein>
<sequence length="75" mass="7774">MTGIDQRNQFDWVNGAGVLIWDVVFGVRVDWRSVTSTGWRAPAGAVAGRVTRQTPGGCGGPTSTRDGPSGVTGAV</sequence>
<proteinExistence type="predicted"/>
<evidence type="ECO:0000313" key="2">
    <source>
        <dbReference type="EMBL" id="CAA9368048.1"/>
    </source>
</evidence>
<organism evidence="2">
    <name type="scientific">uncultured Nocardioidaceae bacterium</name>
    <dbReference type="NCBI Taxonomy" id="253824"/>
    <lineage>
        <taxon>Bacteria</taxon>
        <taxon>Bacillati</taxon>
        <taxon>Actinomycetota</taxon>
        <taxon>Actinomycetes</taxon>
        <taxon>Propionibacteriales</taxon>
        <taxon>Nocardioidaceae</taxon>
        <taxon>environmental samples</taxon>
    </lineage>
</organism>
<name>A0A6J4MVW1_9ACTN</name>
<accession>A0A6J4MVW1</accession>
<reference evidence="2" key="1">
    <citation type="submission" date="2020-02" db="EMBL/GenBank/DDBJ databases">
        <authorList>
            <person name="Meier V. D."/>
        </authorList>
    </citation>
    <scope>NUCLEOTIDE SEQUENCE</scope>
    <source>
        <strain evidence="2">AVDCRST_MAG34</strain>
    </source>
</reference>
<feature type="region of interest" description="Disordered" evidence="1">
    <location>
        <begin position="46"/>
        <end position="75"/>
    </location>
</feature>
<evidence type="ECO:0000256" key="1">
    <source>
        <dbReference type="SAM" id="MobiDB-lite"/>
    </source>
</evidence>
<gene>
    <name evidence="2" type="ORF">AVDCRST_MAG34-3179</name>
</gene>